<evidence type="ECO:0000256" key="2">
    <source>
        <dbReference type="ARBA" id="ARBA00022490"/>
    </source>
</evidence>
<comment type="caution">
    <text evidence="4">The sequence shown here is derived from an EMBL/GenBank/DDBJ whole genome shotgun (WGS) entry which is preliminary data.</text>
</comment>
<dbReference type="InterPro" id="IPR011129">
    <property type="entry name" value="CSD"/>
</dbReference>
<dbReference type="Gene3D" id="2.40.50.140">
    <property type="entry name" value="Nucleic acid-binding proteins"/>
    <property type="match status" value="1"/>
</dbReference>
<name>A0ABS1MCB1_9NOCA</name>
<reference evidence="4 5" key="1">
    <citation type="submission" date="2021-01" db="EMBL/GenBank/DDBJ databases">
        <title>WGS of actinomycetes isolated from Thailand.</title>
        <authorList>
            <person name="Thawai C."/>
        </authorList>
    </citation>
    <scope>NUCLEOTIDE SEQUENCE [LARGE SCALE GENOMIC DNA]</scope>
    <source>
        <strain evidence="4 5">LPG 2</strain>
    </source>
</reference>
<dbReference type="InterPro" id="IPR012340">
    <property type="entry name" value="NA-bd_OB-fold"/>
</dbReference>
<dbReference type="InterPro" id="IPR012156">
    <property type="entry name" value="Cold_shock_CspA"/>
</dbReference>
<protein>
    <submittedName>
        <fullName evidence="4">Cold shock domain-containing protein</fullName>
    </submittedName>
</protein>
<dbReference type="EMBL" id="JAERRJ010000010">
    <property type="protein sequence ID" value="MBL1077884.1"/>
    <property type="molecule type" value="Genomic_DNA"/>
</dbReference>
<evidence type="ECO:0000256" key="1">
    <source>
        <dbReference type="ARBA" id="ARBA00004496"/>
    </source>
</evidence>
<dbReference type="RefSeq" id="WP_201951982.1">
    <property type="nucleotide sequence ID" value="NZ_JAERRJ010000010.1"/>
</dbReference>
<dbReference type="Pfam" id="PF00313">
    <property type="entry name" value="CSD"/>
    <property type="match status" value="1"/>
</dbReference>
<keyword evidence="5" id="KW-1185">Reference proteome</keyword>
<dbReference type="PROSITE" id="PS51857">
    <property type="entry name" value="CSD_2"/>
    <property type="match status" value="1"/>
</dbReference>
<dbReference type="SMART" id="SM00357">
    <property type="entry name" value="CSP"/>
    <property type="match status" value="1"/>
</dbReference>
<dbReference type="SUPFAM" id="SSF50249">
    <property type="entry name" value="Nucleic acid-binding proteins"/>
    <property type="match status" value="1"/>
</dbReference>
<feature type="domain" description="CSD" evidence="3">
    <location>
        <begin position="1"/>
        <end position="71"/>
    </location>
</feature>
<sequence length="72" mass="8126">MATGIVKFFKAEKGWGAIASPELPPGQDAWVHFSAIEGTGFRMLEAGDRVTFEYEAARQDSFRYRATRVRKD</sequence>
<evidence type="ECO:0000259" key="3">
    <source>
        <dbReference type="PROSITE" id="PS51857"/>
    </source>
</evidence>
<gene>
    <name evidence="4" type="ORF">JK358_26110</name>
</gene>
<dbReference type="PIRSF" id="PIRSF002599">
    <property type="entry name" value="Cold_shock_A"/>
    <property type="match status" value="1"/>
</dbReference>
<evidence type="ECO:0000313" key="5">
    <source>
        <dbReference type="Proteomes" id="UP000602198"/>
    </source>
</evidence>
<organism evidence="4 5">
    <name type="scientific">Nocardia acididurans</name>
    <dbReference type="NCBI Taxonomy" id="2802282"/>
    <lineage>
        <taxon>Bacteria</taxon>
        <taxon>Bacillati</taxon>
        <taxon>Actinomycetota</taxon>
        <taxon>Actinomycetes</taxon>
        <taxon>Mycobacteriales</taxon>
        <taxon>Nocardiaceae</taxon>
        <taxon>Nocardia</taxon>
    </lineage>
</organism>
<dbReference type="InterPro" id="IPR002059">
    <property type="entry name" value="CSP_DNA-bd"/>
</dbReference>
<comment type="subcellular location">
    <subcellularLocation>
        <location evidence="1">Cytoplasm</location>
    </subcellularLocation>
</comment>
<proteinExistence type="predicted"/>
<keyword evidence="2" id="KW-0963">Cytoplasm</keyword>
<accession>A0ABS1MCB1</accession>
<evidence type="ECO:0000313" key="4">
    <source>
        <dbReference type="EMBL" id="MBL1077884.1"/>
    </source>
</evidence>
<dbReference type="Proteomes" id="UP000602198">
    <property type="component" value="Unassembled WGS sequence"/>
</dbReference>